<keyword evidence="2" id="KW-1185">Reference proteome</keyword>
<dbReference type="EMBL" id="BAAABL010000087">
    <property type="protein sequence ID" value="GAA0312081.1"/>
    <property type="molecule type" value="Genomic_DNA"/>
</dbReference>
<comment type="caution">
    <text evidence="1">The sequence shown here is derived from an EMBL/GenBank/DDBJ whole genome shotgun (WGS) entry which is preliminary data.</text>
</comment>
<proteinExistence type="predicted"/>
<name>A0AAV3SBP1_9EURY</name>
<protein>
    <recommendedName>
        <fullName evidence="3">Type IV pilin</fullName>
    </recommendedName>
</protein>
<accession>A0AAV3SBP1</accession>
<dbReference type="PROSITE" id="PS51257">
    <property type="entry name" value="PROKAR_LIPOPROTEIN"/>
    <property type="match status" value="1"/>
</dbReference>
<gene>
    <name evidence="1" type="ORF">GCM10009066_26670</name>
</gene>
<reference evidence="1 2" key="1">
    <citation type="journal article" date="2019" name="Int. J. Syst. Evol. Microbiol.">
        <title>The Global Catalogue of Microorganisms (GCM) 10K type strain sequencing project: providing services to taxonomists for standard genome sequencing and annotation.</title>
        <authorList>
            <consortium name="The Broad Institute Genomics Platform"/>
            <consortium name="The Broad Institute Genome Sequencing Center for Infectious Disease"/>
            <person name="Wu L."/>
            <person name="Ma J."/>
        </authorList>
    </citation>
    <scope>NUCLEOTIDE SEQUENCE [LARGE SCALE GENOMIC DNA]</scope>
    <source>
        <strain evidence="1 2">JCM 16330</strain>
    </source>
</reference>
<sequence length="159" mass="16317">MIDRTRALAPVVGTIVLLACCVAVGGVAAASLADTGTDLAAPTPAAFDLTASADGTVRLVYVTGPPLDVSALAVIVTVDGRPLRSQPTPPFVGRHGFHGAPTGPFNAASDPTWDVGERVAFRIAATNTPRVREGVRLTVRLTRDGLPLATVRTRVAASP</sequence>
<dbReference type="Proteomes" id="UP001500837">
    <property type="component" value="Unassembled WGS sequence"/>
</dbReference>
<evidence type="ECO:0000313" key="2">
    <source>
        <dbReference type="Proteomes" id="UP001500837"/>
    </source>
</evidence>
<dbReference type="AlphaFoldDB" id="A0AAV3SBP1"/>
<organism evidence="1 2">
    <name type="scientific">Halarchaeum salinum</name>
    <dbReference type="NCBI Taxonomy" id="489912"/>
    <lineage>
        <taxon>Archaea</taxon>
        <taxon>Methanobacteriati</taxon>
        <taxon>Methanobacteriota</taxon>
        <taxon>Stenosarchaea group</taxon>
        <taxon>Halobacteria</taxon>
        <taxon>Halobacteriales</taxon>
        <taxon>Halobacteriaceae</taxon>
    </lineage>
</organism>
<evidence type="ECO:0000313" key="1">
    <source>
        <dbReference type="EMBL" id="GAA0312081.1"/>
    </source>
</evidence>
<evidence type="ECO:0008006" key="3">
    <source>
        <dbReference type="Google" id="ProtNLM"/>
    </source>
</evidence>
<dbReference type="RefSeq" id="WP_211312837.1">
    <property type="nucleotide sequence ID" value="NZ_BAAABL010000087.1"/>
</dbReference>